<feature type="region of interest" description="Disordered" evidence="1">
    <location>
        <begin position="57"/>
        <end position="133"/>
    </location>
</feature>
<evidence type="ECO:0000313" key="3">
    <source>
        <dbReference type="Proteomes" id="UP000230066"/>
    </source>
</evidence>
<reference evidence="2" key="1">
    <citation type="submission" date="2019-03" db="EMBL/GenBank/DDBJ databases">
        <title>Improved annotation for the trematode Fasciola hepatica.</title>
        <authorList>
            <person name="Choi Y.-J."/>
            <person name="Martin J."/>
            <person name="Mitreva M."/>
        </authorList>
    </citation>
    <scope>NUCLEOTIDE SEQUENCE [LARGE SCALE GENOMIC DNA]</scope>
</reference>
<evidence type="ECO:0000313" key="2">
    <source>
        <dbReference type="EMBL" id="THD22449.1"/>
    </source>
</evidence>
<evidence type="ECO:0000256" key="1">
    <source>
        <dbReference type="SAM" id="MobiDB-lite"/>
    </source>
</evidence>
<feature type="region of interest" description="Disordered" evidence="1">
    <location>
        <begin position="179"/>
        <end position="201"/>
    </location>
</feature>
<feature type="compositionally biased region" description="Basic and acidic residues" evidence="1">
    <location>
        <begin position="75"/>
        <end position="90"/>
    </location>
</feature>
<feature type="region of interest" description="Disordered" evidence="1">
    <location>
        <begin position="273"/>
        <end position="331"/>
    </location>
</feature>
<gene>
    <name evidence="2" type="ORF">D915_006784</name>
</gene>
<accession>A0A4E0R2S2</accession>
<dbReference type="Proteomes" id="UP000230066">
    <property type="component" value="Unassembled WGS sequence"/>
</dbReference>
<name>A0A4E0R2S2_FASHE</name>
<sequence length="331" mass="37310">MQELPSGSHTSDKVYLLQTSLSSQPENVATSNFRQRQTDVFSCLAGLEAAHKEVTKATRDERKVVQKAAWRRPHTAPEDLVAEKERRDTKQTSCSQELTTHQPSSEFRRPAAIPRPRAHSRAPRTVQRDPSKWTHYSLADVDEDGIAVVATEDGFTNRRDPNVSIALSLLSELRERRVTESRTADKQLDEEGANFDGPVEGRRILFRPTRGTKRVRLQDNENNESKIAPVAIAVSDLIQDEEDQVTQVTHGDCSPDKPDSYTFIARRQRGRFSGRQLASADEDLNEMDERRKSDDIGEDHTEASDTTDNEVELEGGIDEEEDEVVDNNFLA</sequence>
<feature type="compositionally biased region" description="Basic and acidic residues" evidence="1">
    <location>
        <begin position="287"/>
        <end position="303"/>
    </location>
</feature>
<dbReference type="AlphaFoldDB" id="A0A4E0R2S2"/>
<feature type="compositionally biased region" description="Polar residues" evidence="1">
    <location>
        <begin position="91"/>
        <end position="105"/>
    </location>
</feature>
<feature type="compositionally biased region" description="Acidic residues" evidence="1">
    <location>
        <begin position="305"/>
        <end position="325"/>
    </location>
</feature>
<protein>
    <submittedName>
        <fullName evidence="2">Uncharacterized protein</fullName>
    </submittedName>
</protein>
<keyword evidence="3" id="KW-1185">Reference proteome</keyword>
<organism evidence="2 3">
    <name type="scientific">Fasciola hepatica</name>
    <name type="common">Liver fluke</name>
    <dbReference type="NCBI Taxonomy" id="6192"/>
    <lineage>
        <taxon>Eukaryota</taxon>
        <taxon>Metazoa</taxon>
        <taxon>Spiralia</taxon>
        <taxon>Lophotrochozoa</taxon>
        <taxon>Platyhelminthes</taxon>
        <taxon>Trematoda</taxon>
        <taxon>Digenea</taxon>
        <taxon>Plagiorchiida</taxon>
        <taxon>Echinostomata</taxon>
        <taxon>Echinostomatoidea</taxon>
        <taxon>Fasciolidae</taxon>
        <taxon>Fasciola</taxon>
    </lineage>
</organism>
<proteinExistence type="predicted"/>
<comment type="caution">
    <text evidence="2">The sequence shown here is derived from an EMBL/GenBank/DDBJ whole genome shotgun (WGS) entry which is preliminary data.</text>
</comment>
<feature type="compositionally biased region" description="Basic and acidic residues" evidence="1">
    <location>
        <begin position="179"/>
        <end position="189"/>
    </location>
</feature>
<dbReference type="EMBL" id="JXXN02002757">
    <property type="protein sequence ID" value="THD22449.1"/>
    <property type="molecule type" value="Genomic_DNA"/>
</dbReference>